<dbReference type="STRING" id="907348.TresaDRAFT_1760"/>
<feature type="transmembrane region" description="Helical" evidence="2">
    <location>
        <begin position="84"/>
        <end position="105"/>
    </location>
</feature>
<keyword evidence="2" id="KW-0812">Transmembrane</keyword>
<protein>
    <submittedName>
        <fullName evidence="3">Uncharacterized protein</fullName>
    </submittedName>
</protein>
<dbReference type="AlphaFoldDB" id="H7EKC0"/>
<dbReference type="PATRIC" id="fig|907348.3.peg.1333"/>
<organism evidence="3 4">
    <name type="scientific">Treponema saccharophilum DSM 2985</name>
    <dbReference type="NCBI Taxonomy" id="907348"/>
    <lineage>
        <taxon>Bacteria</taxon>
        <taxon>Pseudomonadati</taxon>
        <taxon>Spirochaetota</taxon>
        <taxon>Spirochaetia</taxon>
        <taxon>Spirochaetales</taxon>
        <taxon>Treponemataceae</taxon>
        <taxon>Treponema</taxon>
    </lineage>
</organism>
<evidence type="ECO:0000313" key="3">
    <source>
        <dbReference type="EMBL" id="EIC02007.1"/>
    </source>
</evidence>
<accession>H7EKC0</accession>
<proteinExistence type="predicted"/>
<evidence type="ECO:0000313" key="4">
    <source>
        <dbReference type="Proteomes" id="UP000003571"/>
    </source>
</evidence>
<reference evidence="3 4" key="1">
    <citation type="submission" date="2011-09" db="EMBL/GenBank/DDBJ databases">
        <title>The draft genome of Treponema saccharophilum DSM 2985.</title>
        <authorList>
            <consortium name="US DOE Joint Genome Institute (JGI-PGF)"/>
            <person name="Lucas S."/>
            <person name="Copeland A."/>
            <person name="Lapidus A."/>
            <person name="Glavina del Rio T."/>
            <person name="Dalin E."/>
            <person name="Tice H."/>
            <person name="Bruce D."/>
            <person name="Goodwin L."/>
            <person name="Pitluck S."/>
            <person name="Peters L."/>
            <person name="Kyrpides N."/>
            <person name="Mavromatis K."/>
            <person name="Ivanova N."/>
            <person name="Markowitz V."/>
            <person name="Cheng J.-F."/>
            <person name="Hugenholtz P."/>
            <person name="Woyke T."/>
            <person name="Wu D."/>
            <person name="Gronow S."/>
            <person name="Wellnitz S."/>
            <person name="Brambilla E."/>
            <person name="Klenk H.-P."/>
            <person name="Eisen J.A."/>
        </authorList>
    </citation>
    <scope>NUCLEOTIDE SEQUENCE [LARGE SCALE GENOMIC DNA]</scope>
    <source>
        <strain evidence="3 4">DSM 2985</strain>
    </source>
</reference>
<evidence type="ECO:0000256" key="2">
    <source>
        <dbReference type="SAM" id="Phobius"/>
    </source>
</evidence>
<keyword evidence="2" id="KW-0472">Membrane</keyword>
<dbReference type="InterPro" id="IPR011047">
    <property type="entry name" value="Quinoprotein_ADH-like_sf"/>
</dbReference>
<keyword evidence="4" id="KW-1185">Reference proteome</keyword>
<keyword evidence="2" id="KW-1133">Transmembrane helix</keyword>
<dbReference type="Proteomes" id="UP000003571">
    <property type="component" value="Unassembled WGS sequence"/>
</dbReference>
<dbReference type="eggNOG" id="ENOG5030IF4">
    <property type="taxonomic scope" value="Bacteria"/>
</dbReference>
<name>H7EKC0_9SPIR</name>
<comment type="caution">
    <text evidence="3">The sequence shown here is derived from an EMBL/GenBank/DDBJ whole genome shotgun (WGS) entry which is preliminary data.</text>
</comment>
<evidence type="ECO:0000256" key="1">
    <source>
        <dbReference type="SAM" id="MobiDB-lite"/>
    </source>
</evidence>
<dbReference type="Gene3D" id="2.130.10.10">
    <property type="entry name" value="YVTN repeat-like/Quinoprotein amine dehydrogenase"/>
    <property type="match status" value="1"/>
</dbReference>
<gene>
    <name evidence="3" type="ORF">TresaDRAFT_1760</name>
</gene>
<dbReference type="EMBL" id="AGRW01000044">
    <property type="protein sequence ID" value="EIC02007.1"/>
    <property type="molecule type" value="Genomic_DNA"/>
</dbReference>
<sequence length="958" mass="103150">MRGKWFSEKKRGDFVKEVFGYPFKNRRDVVKSFFMNDNEDIEQENVVSGLPRADEASPSPAEPSPEKGRAASSSGRRKPLPGRILIGIAVFLVAVVLMVVVALSFCAFDKRKTISIFPKNFSVFVGTDSAYGTVEPMLDLQAADVFLATPELRSVRPAFMMLRSSSLRRNPVVKAVASRPVKLALYENGDGAKNFLAAIDLGFLSAFSRALPAVFPFAYPSLSQALSENGVSLSFEKDGVLQHFKFSSGDMTVFFAPVKNFVVASDSLDVLSLSVLAENGISYSDEQRRMMESPSGSLRIVANAQKLAGSFTNEGDILGSMVSLLPYDSLSEVSLRVSDSDIVVDVSIPVSPSADNPTSLDSLVTKKSSVPAVVSKMTDIVQYYTVVNAGTLSELQAALFPILPVKDAGSLWSKANAACKLAFSMDIDEMLFSWTGKELAAFGIENQNDPVFALQVVDEKKRQQVFDKLVSSVFVKDDNSLILGGVRLPKIKLPAFLGGLLSLFGVSIPEPYFMVLDGFIYFSESPECLSAIFSNSASGKPLMKSEGWGTVSDGIRNEATVSLFYDLERSVPFFLRSNESLSQVLELYTMGRFDAKIVDGGIKLVLHANARKPGDLRSVPGFPVSVDKSASVASFIADDAKNPSAVFWTERGGVGMLDLSSLEQRRAEKVGKCEVAVADGVKGGAVWAVNADGFVYLCDKSMNLLPNFPVVISDKVVPGIVPADGSLVVPLESGSLVVVSPDGSTARIDMPEISIKSSPTVLGNTLCVYDKSFVGGVYFVDLKKLECLNAESPLFVDGIAFGSPALVSSGKKTYAAFVTQSGIFSVWDSAGDVVMQKQLDGVFNCQAVAGDSCFYVLSSDAVLYRIDLRGNVLSVRIPRSTAKNAFVSVRDSGGKGKLNVFVNADSNAMYGFSGELELLPGFPISGSGRPVFADVNGDKTLEMLAMTMDRKIVAWKMR</sequence>
<dbReference type="InterPro" id="IPR015943">
    <property type="entry name" value="WD40/YVTN_repeat-like_dom_sf"/>
</dbReference>
<feature type="region of interest" description="Disordered" evidence="1">
    <location>
        <begin position="42"/>
        <end position="77"/>
    </location>
</feature>
<dbReference type="SUPFAM" id="SSF50998">
    <property type="entry name" value="Quinoprotein alcohol dehydrogenase-like"/>
    <property type="match status" value="1"/>
</dbReference>